<keyword evidence="5" id="KW-1185">Reference proteome</keyword>
<dbReference type="InterPro" id="IPR045847">
    <property type="entry name" value="AIG1-like"/>
</dbReference>
<feature type="region of interest" description="Disordered" evidence="2">
    <location>
        <begin position="1"/>
        <end position="22"/>
    </location>
</feature>
<dbReference type="PANTHER" id="PTHR45844:SF25">
    <property type="entry name" value="TRANSCRIPTION FACTOR BHLH107"/>
    <property type="match status" value="1"/>
</dbReference>
<dbReference type="GO" id="GO:0003700">
    <property type="term" value="F:DNA-binding transcription factor activity"/>
    <property type="evidence" value="ECO:0007669"/>
    <property type="project" value="InterPro"/>
</dbReference>
<dbReference type="OMA" id="CTEPELI"/>
<dbReference type="GO" id="GO:0003677">
    <property type="term" value="F:DNA binding"/>
    <property type="evidence" value="ECO:0007669"/>
    <property type="project" value="UniProtKB-KW"/>
</dbReference>
<dbReference type="PROSITE" id="PS51671">
    <property type="entry name" value="ACT"/>
    <property type="match status" value="1"/>
</dbReference>
<feature type="compositionally biased region" description="Basic and acidic residues" evidence="2">
    <location>
        <begin position="8"/>
        <end position="22"/>
    </location>
</feature>
<evidence type="ECO:0000313" key="5">
    <source>
        <dbReference type="Proteomes" id="UP000243975"/>
    </source>
</evidence>
<dbReference type="InterPro" id="IPR045865">
    <property type="entry name" value="ACT-like_dom_sf"/>
</dbReference>
<accession>A0A103XC90</accession>
<dbReference type="Gene3D" id="3.30.70.260">
    <property type="match status" value="1"/>
</dbReference>
<comment type="caution">
    <text evidence="4">The sequence shown here is derived from an EMBL/GenBank/DDBJ whole genome shotgun (WGS) entry which is preliminary data.</text>
</comment>
<dbReference type="Proteomes" id="UP000243975">
    <property type="component" value="Unassembled WGS sequence"/>
</dbReference>
<proteinExistence type="predicted"/>
<dbReference type="Gramene" id="KVH88053">
    <property type="protein sequence ID" value="KVH88053"/>
    <property type="gene ID" value="Ccrd_024563"/>
</dbReference>
<dbReference type="InterPro" id="IPR002912">
    <property type="entry name" value="ACT_dom"/>
</dbReference>
<gene>
    <name evidence="4" type="ORF">Ccrd_024563</name>
</gene>
<evidence type="ECO:0000313" key="4">
    <source>
        <dbReference type="EMBL" id="KVH88053.1"/>
    </source>
</evidence>
<dbReference type="EMBL" id="LEKV01005604">
    <property type="protein sequence ID" value="KVH88053.1"/>
    <property type="molecule type" value="Genomic_DNA"/>
</dbReference>
<dbReference type="SUPFAM" id="SSF55021">
    <property type="entry name" value="ACT-like"/>
    <property type="match status" value="1"/>
</dbReference>
<organism evidence="4 5">
    <name type="scientific">Cynara cardunculus var. scolymus</name>
    <name type="common">Globe artichoke</name>
    <name type="synonym">Cynara scolymus</name>
    <dbReference type="NCBI Taxonomy" id="59895"/>
    <lineage>
        <taxon>Eukaryota</taxon>
        <taxon>Viridiplantae</taxon>
        <taxon>Streptophyta</taxon>
        <taxon>Embryophyta</taxon>
        <taxon>Tracheophyta</taxon>
        <taxon>Spermatophyta</taxon>
        <taxon>Magnoliopsida</taxon>
        <taxon>eudicotyledons</taxon>
        <taxon>Gunneridae</taxon>
        <taxon>Pentapetalae</taxon>
        <taxon>asterids</taxon>
        <taxon>campanulids</taxon>
        <taxon>Asterales</taxon>
        <taxon>Asteraceae</taxon>
        <taxon>Carduoideae</taxon>
        <taxon>Cardueae</taxon>
        <taxon>Carduinae</taxon>
        <taxon>Cynara</taxon>
    </lineage>
</organism>
<evidence type="ECO:0000256" key="2">
    <source>
        <dbReference type="SAM" id="MobiDB-lite"/>
    </source>
</evidence>
<dbReference type="PANTHER" id="PTHR45844">
    <property type="entry name" value="TRANSCRIPTION FACTOR BHLH30"/>
    <property type="match status" value="1"/>
</dbReference>
<feature type="domain" description="ACT" evidence="3">
    <location>
        <begin position="122"/>
        <end position="202"/>
    </location>
</feature>
<evidence type="ECO:0000256" key="1">
    <source>
        <dbReference type="ARBA" id="ARBA00023125"/>
    </source>
</evidence>
<keyword evidence="1" id="KW-0238">DNA-binding</keyword>
<evidence type="ECO:0000259" key="3">
    <source>
        <dbReference type="PROSITE" id="PS51671"/>
    </source>
</evidence>
<name>A0A103XC90_CYNCS</name>
<dbReference type="AlphaFoldDB" id="A0A103XC90"/>
<sequence length="235" mass="25738">MASSRGYDGIHRTLGNHEDQEKNKLSNNEAYSGDSYSSTVQGLTTTTKLRTMLELAAQKHAFSEQTVRRLKELKNMVVDVSQSHDDGGRCSGNGSQRSFFIPDENDEMTVRYCGSGNNKTVRVIICCEDRPGLIQDMTETIQSVHGKAVKAEMATVGGRTKAEVVVEWPECGGGGEDDVESLKRALKAVVENRVLGQSRLMGNGCTEPELIGLGRGPKVYDQRENRLADGLIIRS</sequence>
<protein>
    <recommendedName>
        <fullName evidence="3">ACT domain-containing protein</fullName>
    </recommendedName>
</protein>
<dbReference type="STRING" id="59895.A0A103XC90"/>
<reference evidence="4 5" key="1">
    <citation type="journal article" date="2016" name="Sci. Rep.">
        <title>The genome sequence of the outbreeding globe artichoke constructed de novo incorporating a phase-aware low-pass sequencing strategy of F1 progeny.</title>
        <authorList>
            <person name="Scaglione D."/>
            <person name="Reyes-Chin-Wo S."/>
            <person name="Acquadro A."/>
            <person name="Froenicke L."/>
            <person name="Portis E."/>
            <person name="Beitel C."/>
            <person name="Tirone M."/>
            <person name="Mauro R."/>
            <person name="Lo Monaco A."/>
            <person name="Mauromicale G."/>
            <person name="Faccioli P."/>
            <person name="Cattivelli L."/>
            <person name="Rieseberg L."/>
            <person name="Michelmore R."/>
            <person name="Lanteri S."/>
        </authorList>
    </citation>
    <scope>NUCLEOTIDE SEQUENCE [LARGE SCALE GENOMIC DNA]</scope>
    <source>
        <strain evidence="4">2C</strain>
    </source>
</reference>